<feature type="domain" description="Tyrosine specific protein phosphatases" evidence="1">
    <location>
        <begin position="104"/>
        <end position="155"/>
    </location>
</feature>
<reference evidence="2" key="1">
    <citation type="journal article" date="2023" name="Int. J. Syst. Evol. Microbiol.">
        <title>Sinisalibacter aestuarii sp. nov., isolated from estuarine sediment of the Arakawa River.</title>
        <authorList>
            <person name="Arafat S.T."/>
            <person name="Hirano S."/>
            <person name="Sato A."/>
            <person name="Takeuchi K."/>
            <person name="Yasuda T."/>
            <person name="Terahara T."/>
            <person name="Hamada M."/>
            <person name="Kobayashi T."/>
        </authorList>
    </citation>
    <scope>NUCLEOTIDE SEQUENCE</scope>
    <source>
        <strain evidence="2">B-399</strain>
    </source>
</reference>
<keyword evidence="3" id="KW-1185">Reference proteome</keyword>
<sequence length="167" mass="16965">MQGFQIASLPVAGGELGLCPIPGRGGDYAGDLAAILDWRPGLVLTMTTVAELAAVGASALGSDLGRAGVDWRHLPVADLGAGSPALTQGWPEASAAALAVLGVGGKVLAHCFGGCGRSGMAVLRLMVEAGELADPALARLRDVRPCAIETDEQLAWAAQPMWGRLRG</sequence>
<dbReference type="Proteomes" id="UP001144205">
    <property type="component" value="Unassembled WGS sequence"/>
</dbReference>
<dbReference type="SUPFAM" id="SSF52799">
    <property type="entry name" value="(Phosphotyrosine protein) phosphatases II"/>
    <property type="match status" value="1"/>
</dbReference>
<organism evidence="2 3">
    <name type="scientific">Sinisalibacter aestuarii</name>
    <dbReference type="NCBI Taxonomy" id="2949426"/>
    <lineage>
        <taxon>Bacteria</taxon>
        <taxon>Pseudomonadati</taxon>
        <taxon>Pseudomonadota</taxon>
        <taxon>Alphaproteobacteria</taxon>
        <taxon>Rhodobacterales</taxon>
        <taxon>Roseobacteraceae</taxon>
        <taxon>Sinisalibacter</taxon>
    </lineage>
</organism>
<protein>
    <recommendedName>
        <fullName evidence="1">Tyrosine specific protein phosphatases domain-containing protein</fullName>
    </recommendedName>
</protein>
<dbReference type="Gene3D" id="3.90.190.10">
    <property type="entry name" value="Protein tyrosine phosphatase superfamily"/>
    <property type="match status" value="1"/>
</dbReference>
<evidence type="ECO:0000259" key="1">
    <source>
        <dbReference type="PROSITE" id="PS50056"/>
    </source>
</evidence>
<evidence type="ECO:0000313" key="2">
    <source>
        <dbReference type="EMBL" id="GKY86236.1"/>
    </source>
</evidence>
<dbReference type="RefSeq" id="WP_281840204.1">
    <property type="nucleotide sequence ID" value="NZ_BROH01000001.1"/>
</dbReference>
<gene>
    <name evidence="2" type="ORF">STA1M1_01050</name>
</gene>
<dbReference type="InterPro" id="IPR029021">
    <property type="entry name" value="Prot-tyrosine_phosphatase-like"/>
</dbReference>
<accession>A0ABQ5LMQ9</accession>
<dbReference type="PROSITE" id="PS50056">
    <property type="entry name" value="TYR_PHOSPHATASE_2"/>
    <property type="match status" value="1"/>
</dbReference>
<name>A0ABQ5LMQ9_9RHOB</name>
<dbReference type="EMBL" id="BROH01000001">
    <property type="protein sequence ID" value="GKY86236.1"/>
    <property type="molecule type" value="Genomic_DNA"/>
</dbReference>
<evidence type="ECO:0000313" key="3">
    <source>
        <dbReference type="Proteomes" id="UP001144205"/>
    </source>
</evidence>
<proteinExistence type="predicted"/>
<dbReference type="InterPro" id="IPR000387">
    <property type="entry name" value="Tyr_Pase_dom"/>
</dbReference>
<comment type="caution">
    <text evidence="2">The sequence shown here is derived from an EMBL/GenBank/DDBJ whole genome shotgun (WGS) entry which is preliminary data.</text>
</comment>